<keyword evidence="1" id="KW-1133">Transmembrane helix</keyword>
<evidence type="ECO:0000259" key="3">
    <source>
        <dbReference type="Pfam" id="PF24607"/>
    </source>
</evidence>
<evidence type="ECO:0000256" key="1">
    <source>
        <dbReference type="SAM" id="Phobius"/>
    </source>
</evidence>
<evidence type="ECO:0000313" key="4">
    <source>
        <dbReference type="EMBL" id="GAA3162060.1"/>
    </source>
</evidence>
<organism evidence="4 5">
    <name type="scientific">Blastococcus jejuensis</name>
    <dbReference type="NCBI Taxonomy" id="351224"/>
    <lineage>
        <taxon>Bacteria</taxon>
        <taxon>Bacillati</taxon>
        <taxon>Actinomycetota</taxon>
        <taxon>Actinomycetes</taxon>
        <taxon>Geodermatophilales</taxon>
        <taxon>Geodermatophilaceae</taxon>
        <taxon>Blastococcus</taxon>
    </lineage>
</organism>
<evidence type="ECO:0000259" key="2">
    <source>
        <dbReference type="Pfam" id="PF11847"/>
    </source>
</evidence>
<feature type="transmembrane region" description="Helical" evidence="1">
    <location>
        <begin position="1224"/>
        <end position="1242"/>
    </location>
</feature>
<dbReference type="EMBL" id="BAAAVV010000002">
    <property type="protein sequence ID" value="GAA3162060.1"/>
    <property type="molecule type" value="Genomic_DNA"/>
</dbReference>
<evidence type="ECO:0000313" key="5">
    <source>
        <dbReference type="Proteomes" id="UP001499924"/>
    </source>
</evidence>
<proteinExistence type="predicted"/>
<accession>A0ABP6P021</accession>
<feature type="domain" description="Alpha-(1-&gt;3)-arabinofuranosyltransferase N-terminal GT-C" evidence="2">
    <location>
        <begin position="26"/>
        <end position="673"/>
    </location>
</feature>
<dbReference type="RefSeq" id="WP_344687777.1">
    <property type="nucleotide sequence ID" value="NZ_BAAAVV010000002.1"/>
</dbReference>
<feature type="transmembrane region" description="Helical" evidence="1">
    <location>
        <begin position="323"/>
        <end position="341"/>
    </location>
</feature>
<dbReference type="Proteomes" id="UP001499924">
    <property type="component" value="Unassembled WGS sequence"/>
</dbReference>
<feature type="transmembrane region" description="Helical" evidence="1">
    <location>
        <begin position="142"/>
        <end position="163"/>
    </location>
</feature>
<feature type="transmembrane region" description="Helical" evidence="1">
    <location>
        <begin position="371"/>
        <end position="388"/>
    </location>
</feature>
<dbReference type="Pfam" id="PF24607">
    <property type="entry name" value="CBM_AftD"/>
    <property type="match status" value="1"/>
</dbReference>
<dbReference type="SUPFAM" id="SSF49785">
    <property type="entry name" value="Galactose-binding domain-like"/>
    <property type="match status" value="1"/>
</dbReference>
<dbReference type="Pfam" id="PF11847">
    <property type="entry name" value="GT-C_AftD"/>
    <property type="match status" value="1"/>
</dbReference>
<feature type="domain" description="Arabinofuranosyltransferase D third carbohydrate binding module" evidence="3">
    <location>
        <begin position="926"/>
        <end position="1024"/>
    </location>
</feature>
<comment type="caution">
    <text evidence="4">The sequence shown here is derived from an EMBL/GenBank/DDBJ whole genome shotgun (WGS) entry which is preliminary data.</text>
</comment>
<protein>
    <submittedName>
        <fullName evidence="4">Alpha-(1-&gt;3)-arabinofuranosyltransferase</fullName>
    </submittedName>
</protein>
<keyword evidence="1" id="KW-0472">Membrane</keyword>
<feature type="transmembrane region" description="Helical" evidence="1">
    <location>
        <begin position="100"/>
        <end position="121"/>
    </location>
</feature>
<feature type="transmembrane region" description="Helical" evidence="1">
    <location>
        <begin position="1262"/>
        <end position="1289"/>
    </location>
</feature>
<sequence>MRPEPAGPAVPAAYRARLAAVCLGFLALTLVQAPGRVVADTKLDLTVDPWGFLGRALQMWEPLGFAGQVQNQAYGYLFPMGPFFGLGQSAGLPAWVVQRLWMALILCVAFLGFVALARRLGIGTPGTWLLGGVAYALAPRMLTGLGAVSIEVWPMAVAPWVLVPLVTGARRGSPRRAAALSGLAVLCIGGVNAVATAAVLPLAGLWLLTRPAGPRRRRLIGWWTASVALATAWWAGPLLLLGRYSPPFLDHIESAATTTAETELVQALRGTSHWVAFLGTPTGPKWPAGWALAYETLPVLATVVLAAAGLGALALRGLPHRRWLVLGLLAGLGLVTAGHVATVEGLLADPVNAALDGVLAPLRNVHKFDPVLRIPLTLALTHLAALLVRRARDARPLTQGSARAGGAVLAVALLAGVAPAAGQLLPPNSYEAVPGYWQEAADWLAGTEPDGRALLLPASAFGTYAWGSTGDEPMQAMASSPWEVRNAVPFTPTGHVRMLDAVEEQLSQGAGSAGLTRFLARSGISHVVVRNDLDAGVAGATRPLLVHRALQDSPGLTRVATFGPVFPAATSLFDVALDSYLTPQLPAVEIFAVEDVAPRAWTSPLADAVTVAGGPDGVLALEERGLLTGRPALLAGDDEPQATAMVSDALVRRERTVGRISGAESAGLTADAPLTLDVPARDYLLDAQDAAESVVRFDGGSVTASSSGADADNVVAIRPDQQPFAALDGDASTAWRPATRPGDRSAPWWQVDSDAVLEVRSIAVVPAAGDEPVRVRVRTDAGERTAVLRGWGGPQAVALPSGPTRTVRLTLDPGSTAGLAEVRVPGLELRRSVVAPAMPGSVEAYAFDAANPAGSGCVADENGSPRCGSALVTGAEEATGLDRTFTVGVPGRYDLAVTAVPRPGPALDRLLATTAGPESVTGLRVTASSAAVPDPRAGAQAAVDRDAATTWTAAADDPSPSLTMRWPGLQVLDTVRVMTSPGAAASVPRAVRLHAGWLEQTLVLDEEGIATFPPIVTDELTVSFPFPAEFSSFDPWTRAFSTLGVGVTELVVPGAVPLDPFAAVDLPCGEGPVVTVDGEARGTRLRTTVGELRALRPVPVELCGGTSTGVLAAGEHRLVVAATDAFAVDAATLERSTGAGGAGRREAAGISRWDAEHRVVEVGARSEPALLVVPENANAGWVATLDGAVLEPRTVDGWQQGYVVPAGAAGAVHLDFAPGTAYRWALLAGLVAVLVLVGLAVLPVRRAVPATGARPGGRAWVVAAAVGGVVLVGGLVGAVAVVAVLAVTVVGRLTRGRATGALGVVAALAVLASGPLLVLAPGAAGEPARQTLILVALSAVVVSLLSDRGRSGTTVRHRRIGRSSST</sequence>
<keyword evidence="5" id="KW-1185">Reference proteome</keyword>
<name>A0ABP6P021_9ACTN</name>
<dbReference type="InterPro" id="IPR056997">
    <property type="entry name" value="CBM_AftD"/>
</dbReference>
<feature type="transmembrane region" description="Helical" evidence="1">
    <location>
        <begin position="1301"/>
        <end position="1322"/>
    </location>
</feature>
<feature type="transmembrane region" description="Helical" evidence="1">
    <location>
        <begin position="296"/>
        <end position="316"/>
    </location>
</feature>
<feature type="transmembrane region" description="Helical" evidence="1">
    <location>
        <begin position="183"/>
        <end position="208"/>
    </location>
</feature>
<reference evidence="5" key="1">
    <citation type="journal article" date="2019" name="Int. J. Syst. Evol. Microbiol.">
        <title>The Global Catalogue of Microorganisms (GCM) 10K type strain sequencing project: providing services to taxonomists for standard genome sequencing and annotation.</title>
        <authorList>
            <consortium name="The Broad Institute Genomics Platform"/>
            <consortium name="The Broad Institute Genome Sequencing Center for Infectious Disease"/>
            <person name="Wu L."/>
            <person name="Ma J."/>
        </authorList>
    </citation>
    <scope>NUCLEOTIDE SEQUENCE [LARGE SCALE GENOMIC DNA]</scope>
    <source>
        <strain evidence="5">JCM 15614</strain>
    </source>
</reference>
<gene>
    <name evidence="4" type="ORF">GCM10010531_12220</name>
</gene>
<dbReference type="InterPro" id="IPR008979">
    <property type="entry name" value="Galactose-bd-like_sf"/>
</dbReference>
<dbReference type="Gene3D" id="2.60.120.260">
    <property type="entry name" value="Galactose-binding domain-like"/>
    <property type="match status" value="1"/>
</dbReference>
<feature type="transmembrane region" description="Helical" evidence="1">
    <location>
        <begin position="220"/>
        <end position="240"/>
    </location>
</feature>
<dbReference type="InterPro" id="IPR021798">
    <property type="entry name" value="AftD_N"/>
</dbReference>
<keyword evidence="1" id="KW-0812">Transmembrane</keyword>